<evidence type="ECO:0000259" key="1">
    <source>
        <dbReference type="Pfam" id="PF13744"/>
    </source>
</evidence>
<protein>
    <recommendedName>
        <fullName evidence="1">HigA2-like helix-turn-helix domain-containing protein</fullName>
    </recommendedName>
</protein>
<organism evidence="2 3">
    <name type="scientific">Nitrospira moscoviensis</name>
    <dbReference type="NCBI Taxonomy" id="42253"/>
    <lineage>
        <taxon>Bacteria</taxon>
        <taxon>Pseudomonadati</taxon>
        <taxon>Nitrospirota</taxon>
        <taxon>Nitrospiria</taxon>
        <taxon>Nitrospirales</taxon>
        <taxon>Nitrospiraceae</taxon>
        <taxon>Nitrospira</taxon>
    </lineage>
</organism>
<dbReference type="RefSeq" id="WP_083448244.1">
    <property type="nucleotide sequence ID" value="NZ_CP011801.1"/>
</dbReference>
<accession>A0A0K2GIG5</accession>
<evidence type="ECO:0000313" key="3">
    <source>
        <dbReference type="Proteomes" id="UP000069205"/>
    </source>
</evidence>
<evidence type="ECO:0000313" key="2">
    <source>
        <dbReference type="EMBL" id="ALA60740.1"/>
    </source>
</evidence>
<dbReference type="Gene3D" id="1.10.260.40">
    <property type="entry name" value="lambda repressor-like DNA-binding domains"/>
    <property type="match status" value="1"/>
</dbReference>
<dbReference type="SUPFAM" id="SSF47413">
    <property type="entry name" value="lambda repressor-like DNA-binding domains"/>
    <property type="match status" value="1"/>
</dbReference>
<dbReference type="KEGG" id="nmv:NITMOv2_4364"/>
<reference evidence="2 3" key="1">
    <citation type="journal article" date="2015" name="Proc. Natl. Acad. Sci. U.S.A.">
        <title>Expanded metabolic versatility of ubiquitous nitrite-oxidizing bacteria from the genus Nitrospira.</title>
        <authorList>
            <person name="Koch H."/>
            <person name="Lucker S."/>
            <person name="Albertsen M."/>
            <person name="Kitzinger K."/>
            <person name="Herbold C."/>
            <person name="Spieck E."/>
            <person name="Nielsen P.H."/>
            <person name="Wagner M."/>
            <person name="Daims H."/>
        </authorList>
    </citation>
    <scope>NUCLEOTIDE SEQUENCE [LARGE SCALE GENOMIC DNA]</scope>
    <source>
        <strain evidence="2 3">NSP M-1</strain>
    </source>
</reference>
<dbReference type="InterPro" id="IPR039554">
    <property type="entry name" value="HigA2-like_HTH"/>
</dbReference>
<dbReference type="OrthoDB" id="129377at2"/>
<proteinExistence type="predicted"/>
<feature type="domain" description="HigA2-like helix-turn-helix" evidence="1">
    <location>
        <begin position="13"/>
        <end position="94"/>
    </location>
</feature>
<dbReference type="EMBL" id="CP011801">
    <property type="protein sequence ID" value="ALA60740.1"/>
    <property type="molecule type" value="Genomic_DNA"/>
</dbReference>
<dbReference type="InterPro" id="IPR010982">
    <property type="entry name" value="Lambda_DNA-bd_dom_sf"/>
</dbReference>
<dbReference type="AlphaFoldDB" id="A0A0K2GIG5"/>
<dbReference type="STRING" id="42253.NITMOv2_4364"/>
<dbReference type="Proteomes" id="UP000069205">
    <property type="component" value="Chromosome"/>
</dbReference>
<dbReference type="PATRIC" id="fig|42253.5.peg.4307"/>
<name>A0A0K2GIG5_NITMO</name>
<dbReference type="GO" id="GO:0003677">
    <property type="term" value="F:DNA binding"/>
    <property type="evidence" value="ECO:0007669"/>
    <property type="project" value="InterPro"/>
</dbReference>
<keyword evidence="3" id="KW-1185">Reference proteome</keyword>
<gene>
    <name evidence="2" type="ORF">NITMOv2_4364</name>
</gene>
<sequence>MTRATVTKGSGNVFRDLGFSEEKSAELILKSSLLQALQETIKGRGWKQVEAAVQLGIDQAKVSKLLAGQMAGFSIERLVHFLSLLGQDIEVTVRKAPHGRRRGTVRAKGTRIQKIPA</sequence>
<dbReference type="Pfam" id="PF13744">
    <property type="entry name" value="HTH_37"/>
    <property type="match status" value="1"/>
</dbReference>